<dbReference type="GO" id="GO:0005524">
    <property type="term" value="F:ATP binding"/>
    <property type="evidence" value="ECO:0007669"/>
    <property type="project" value="UniProtKB-KW"/>
</dbReference>
<dbReference type="Pfam" id="PF04408">
    <property type="entry name" value="WHD_HA2"/>
    <property type="match status" value="1"/>
</dbReference>
<dbReference type="PROSITE" id="PS51192">
    <property type="entry name" value="HELICASE_ATP_BIND_1"/>
    <property type="match status" value="1"/>
</dbReference>
<evidence type="ECO:0000313" key="8">
    <source>
        <dbReference type="EMBL" id="MCV7628097.1"/>
    </source>
</evidence>
<feature type="domain" description="Helicase ATP-binding" evidence="6">
    <location>
        <begin position="35"/>
        <end position="216"/>
    </location>
</feature>
<dbReference type="EMBL" id="JALXKZ020000002">
    <property type="protein sequence ID" value="MCV7628097.1"/>
    <property type="molecule type" value="Genomic_DNA"/>
</dbReference>
<dbReference type="Gene3D" id="3.40.50.300">
    <property type="entry name" value="P-loop containing nucleotide triphosphate hydrolases"/>
    <property type="match status" value="2"/>
</dbReference>
<dbReference type="SMART" id="SM00487">
    <property type="entry name" value="DEXDc"/>
    <property type="match status" value="1"/>
</dbReference>
<dbReference type="Gene3D" id="1.20.120.1080">
    <property type="match status" value="1"/>
</dbReference>
<dbReference type="PANTHER" id="PTHR43519:SF1">
    <property type="entry name" value="ATP-DEPENDENT RNA HELICASE HRPB"/>
    <property type="match status" value="1"/>
</dbReference>
<dbReference type="SMART" id="SM00847">
    <property type="entry name" value="HA2"/>
    <property type="match status" value="1"/>
</dbReference>
<evidence type="ECO:0000256" key="2">
    <source>
        <dbReference type="ARBA" id="ARBA00022801"/>
    </source>
</evidence>
<evidence type="ECO:0000256" key="3">
    <source>
        <dbReference type="ARBA" id="ARBA00022806"/>
    </source>
</evidence>
<keyword evidence="1" id="KW-0547">Nucleotide-binding</keyword>
<name>A0AAP3AIQ7_MICLU</name>
<proteinExistence type="predicted"/>
<dbReference type="PANTHER" id="PTHR43519">
    <property type="entry name" value="ATP-DEPENDENT RNA HELICASE HRPB"/>
    <property type="match status" value="1"/>
</dbReference>
<evidence type="ECO:0000256" key="1">
    <source>
        <dbReference type="ARBA" id="ARBA00022741"/>
    </source>
</evidence>
<dbReference type="InterPro" id="IPR007502">
    <property type="entry name" value="Helicase-assoc_dom"/>
</dbReference>
<evidence type="ECO:0000256" key="5">
    <source>
        <dbReference type="SAM" id="MobiDB-lite"/>
    </source>
</evidence>
<feature type="region of interest" description="Disordered" evidence="5">
    <location>
        <begin position="547"/>
        <end position="567"/>
    </location>
</feature>
<dbReference type="SUPFAM" id="SSF52540">
    <property type="entry name" value="P-loop containing nucleoside triphosphate hydrolases"/>
    <property type="match status" value="1"/>
</dbReference>
<dbReference type="InterPro" id="IPR013689">
    <property type="entry name" value="RNA_helicase_ATP-dep_HrpB_C"/>
</dbReference>
<dbReference type="InterPro" id="IPR014001">
    <property type="entry name" value="Helicase_ATP-bd"/>
</dbReference>
<protein>
    <submittedName>
        <fullName evidence="8">Helicase-related protein</fullName>
    </submittedName>
</protein>
<dbReference type="Pfam" id="PF08482">
    <property type="entry name" value="HrpB_C"/>
    <property type="match status" value="1"/>
</dbReference>
<evidence type="ECO:0000259" key="6">
    <source>
        <dbReference type="PROSITE" id="PS51192"/>
    </source>
</evidence>
<keyword evidence="3 8" id="KW-0347">Helicase</keyword>
<keyword evidence="4" id="KW-0067">ATP-binding</keyword>
<dbReference type="Pfam" id="PF00270">
    <property type="entry name" value="DEAD"/>
    <property type="match status" value="1"/>
</dbReference>
<dbReference type="InterPro" id="IPR011545">
    <property type="entry name" value="DEAD/DEAH_box_helicase_dom"/>
</dbReference>
<dbReference type="CDD" id="cd18791">
    <property type="entry name" value="SF2_C_RHA"/>
    <property type="match status" value="1"/>
</dbReference>
<dbReference type="AlphaFoldDB" id="A0AAP3AIQ7"/>
<dbReference type="GO" id="GO:0016787">
    <property type="term" value="F:hydrolase activity"/>
    <property type="evidence" value="ECO:0007669"/>
    <property type="project" value="UniProtKB-KW"/>
</dbReference>
<organism evidence="8 9">
    <name type="scientific">Micrococcus luteus</name>
    <name type="common">Micrococcus lysodeikticus</name>
    <dbReference type="NCBI Taxonomy" id="1270"/>
    <lineage>
        <taxon>Bacteria</taxon>
        <taxon>Bacillati</taxon>
        <taxon>Actinomycetota</taxon>
        <taxon>Actinomycetes</taxon>
        <taxon>Micrococcales</taxon>
        <taxon>Micrococcaceae</taxon>
        <taxon>Micrococcus</taxon>
    </lineage>
</organism>
<dbReference type="SMART" id="SM00490">
    <property type="entry name" value="HELICc"/>
    <property type="match status" value="1"/>
</dbReference>
<gene>
    <name evidence="8" type="ORF">M3A82_001880</name>
</gene>
<feature type="region of interest" description="Disordered" evidence="5">
    <location>
        <begin position="873"/>
        <end position="899"/>
    </location>
</feature>
<evidence type="ECO:0000313" key="9">
    <source>
        <dbReference type="Proteomes" id="UP001205867"/>
    </source>
</evidence>
<accession>A0AAP3AIQ7</accession>
<evidence type="ECO:0000256" key="4">
    <source>
        <dbReference type="ARBA" id="ARBA00022840"/>
    </source>
</evidence>
<dbReference type="InterPro" id="IPR048333">
    <property type="entry name" value="HA2_WH"/>
</dbReference>
<sequence length="899" mass="92553">MPTPADPVAVPTALAAALDRLGAGLTFTAALPDLQAALDARGAAVVEAPPGTGKTTVVPPALAVRLADHGGGRVLVTQPRRVAVRAAWRRLRTAVLTAAAADAQPGAGPDAQARLADAAAGYAVRGDAAGGGASAVEFVTPGLLLRRLLADPGLDGVDAVVLDEVHERDLDTDVLFALLTDLRQLRPELALVAMSATVDAAALAARWARGMGEEAPLPVVSTPAVLHPLREEHAPFRGHRLTAEGRVDRAFLDHVADTAARAHAEALDADPTVDALVFLPGVAEVEAVAGRLAALAPDTEVRVLHGRQEPADQDAALAGRADPAVPRVVVATAVAESSLTVPGVRLVIDSGLAREPRRDRGRGMAGLVTVQASRAAAGQRAGRAARLGPGTVVRCHTAAALGTAPAAPTPALAVVDLAPVALAFAAWGAPGGRGLTLPEDPPADAVAAAERTLASLGAVDTDGRITPHGAVLAELPLDPPLGHALLRAAPLTGPRPAAEATAALALDLRAPGADLEALVAAVRDGRHPEAGRWRREADRLERLARRHAHHAPETRAPDGPGPEATATARRHPAGLVAALAFPAWIARRAGEAGAYLLASGTRAALPRDAAGGGLAGQEWLAVAEVARVAGDAAGTGAVIRGAAPIDRPLAERAGAGLRRTEDTAYWRGDRLTGRRVDRLGALVLAETPAPVAPDAAAQAVRAALAADGLVRFDPSGRAERLRRRVHLLHRVLGAPWPDLSDAALPGLDALVDGLAADLAAGRPLTRLDAEALLRGALPWPEAGRLDELAPERLPVPSGRAVVVDYPAVHEDTPPVVAAKLQEFFGARVTPAVADGREPVVLHLLSPASRPLAVTADLPSFWAGPYAQVRAENRGRYPKHPWPEDPAAAEPTARTNRRAR</sequence>
<dbReference type="InterPro" id="IPR001650">
    <property type="entry name" value="Helicase_C-like"/>
</dbReference>
<dbReference type="GO" id="GO:0003676">
    <property type="term" value="F:nucleic acid binding"/>
    <property type="evidence" value="ECO:0007669"/>
    <property type="project" value="InterPro"/>
</dbReference>
<dbReference type="Pfam" id="PF00271">
    <property type="entry name" value="Helicase_C"/>
    <property type="match status" value="1"/>
</dbReference>
<dbReference type="PROSITE" id="PS51194">
    <property type="entry name" value="HELICASE_CTER"/>
    <property type="match status" value="1"/>
</dbReference>
<dbReference type="GO" id="GO:0004386">
    <property type="term" value="F:helicase activity"/>
    <property type="evidence" value="ECO:0007669"/>
    <property type="project" value="UniProtKB-KW"/>
</dbReference>
<dbReference type="Proteomes" id="UP001205867">
    <property type="component" value="Unassembled WGS sequence"/>
</dbReference>
<dbReference type="InterPro" id="IPR027417">
    <property type="entry name" value="P-loop_NTPase"/>
</dbReference>
<reference evidence="8" key="1">
    <citation type="submission" date="2023-06" db="EMBL/GenBank/DDBJ databases">
        <title>lsaBGC provides a comprehensive framework for evolutionary analysis of biosynthetic gene clusters within focal taxa.</title>
        <authorList>
            <person name="Salamzade R."/>
            <person name="Sandstrom S."/>
            <person name="Kalan L.R."/>
        </authorList>
    </citation>
    <scope>NUCLEOTIDE SEQUENCE</scope>
    <source>
        <strain evidence="8">P3-SID899</strain>
    </source>
</reference>
<comment type="caution">
    <text evidence="8">The sequence shown here is derived from an EMBL/GenBank/DDBJ whole genome shotgun (WGS) entry which is preliminary data.</text>
</comment>
<evidence type="ECO:0000259" key="7">
    <source>
        <dbReference type="PROSITE" id="PS51194"/>
    </source>
</evidence>
<feature type="domain" description="Helicase C-terminal" evidence="7">
    <location>
        <begin position="259"/>
        <end position="423"/>
    </location>
</feature>
<keyword evidence="2" id="KW-0378">Hydrolase</keyword>